<feature type="domain" description="PAC" evidence="1">
    <location>
        <begin position="90"/>
        <end position="142"/>
    </location>
</feature>
<dbReference type="InterPro" id="IPR000700">
    <property type="entry name" value="PAS-assoc_C"/>
</dbReference>
<dbReference type="RefSeq" id="WP_218285426.1">
    <property type="nucleotide sequence ID" value="NZ_CP076448.1"/>
</dbReference>
<dbReference type="SMART" id="SM00267">
    <property type="entry name" value="GGDEF"/>
    <property type="match status" value="1"/>
</dbReference>
<reference evidence="3" key="1">
    <citation type="submission" date="2021-06" db="EMBL/GenBank/DDBJ databases">
        <title>Elioraea tepida, sp. nov., a moderately thermophilic aerobic anoxygenic phototrophic bacterium isolated from an alkaline siliceous hot spring mat community in Yellowstone National Park, WY, USA.</title>
        <authorList>
            <person name="Saini M.K."/>
            <person name="Yoshida S."/>
            <person name="Sebastian A."/>
            <person name="Hirose S."/>
            <person name="Hara E."/>
            <person name="Tamaki H."/>
            <person name="Soulier N.T."/>
            <person name="Albert I."/>
            <person name="Hanada S."/>
            <person name="Bryant D.A."/>
            <person name="Tank M."/>
        </authorList>
    </citation>
    <scope>NUCLEOTIDE SEQUENCE</scope>
    <source>
        <strain evidence="3">MS-P2</strain>
    </source>
</reference>
<evidence type="ECO:0000259" key="1">
    <source>
        <dbReference type="PROSITE" id="PS50113"/>
    </source>
</evidence>
<dbReference type="CDD" id="cd01949">
    <property type="entry name" value="GGDEF"/>
    <property type="match status" value="1"/>
</dbReference>
<evidence type="ECO:0000313" key="3">
    <source>
        <dbReference type="EMBL" id="QXM24369.1"/>
    </source>
</evidence>
<keyword evidence="4" id="KW-1185">Reference proteome</keyword>
<dbReference type="NCBIfam" id="TIGR00229">
    <property type="entry name" value="sensory_box"/>
    <property type="match status" value="1"/>
</dbReference>
<dbReference type="PROSITE" id="PS50113">
    <property type="entry name" value="PAC"/>
    <property type="match status" value="1"/>
</dbReference>
<sequence>MDTGIEAGSMQAVLRDALLDSRQRWRDLVEMAADLAWETDAEGRLTFVAPDPALGWRAAELLGQPAEVLLAPGDGGAPPFSPFRVERQRRGVRAWLRRADGSLACMSFAGVPLFGPDGQIAGARGVARDVTEEEERNAALAAALRREALTDAVLEEARAEVLADGMLAGAARALLPAIGAAGVAVLRRSGAELIPLVTLGDSLPGLVALAARAAKGASAGPRVILCPEGRPVLVAPARQPGQAEGLLLLWRAPGGRAWDEEEHALARAAADVIGIMLAHQALQAEMFRQARTDPLTGLMNRRAFLEEVSRRLDRLDRERRPGALFYIDLDNFKPVNDRLGHEAGDAALRAAAELLRGAVRPTDLVARLGGDEFAIWLDGADETIAARRAERLLADAPLALAHVSLDASQPLSFSIGIAVRAGSSGEGLSHMIVRADTAMYAAKRAGKSAWSLAPA</sequence>
<gene>
    <name evidence="3" type="ORF">KO353_14145</name>
</gene>
<dbReference type="CDD" id="cd00130">
    <property type="entry name" value="PAS"/>
    <property type="match status" value="1"/>
</dbReference>
<dbReference type="KEGG" id="elio:KO353_14145"/>
<dbReference type="InterPro" id="IPR000160">
    <property type="entry name" value="GGDEF_dom"/>
</dbReference>
<dbReference type="PANTHER" id="PTHR46663:SF4">
    <property type="entry name" value="DIGUANYLATE CYCLASE DGCT-RELATED"/>
    <property type="match status" value="1"/>
</dbReference>
<dbReference type="Pfam" id="PF00990">
    <property type="entry name" value="GGDEF"/>
    <property type="match status" value="1"/>
</dbReference>
<dbReference type="InterPro" id="IPR052163">
    <property type="entry name" value="DGC-Regulatory_Protein"/>
</dbReference>
<evidence type="ECO:0000259" key="2">
    <source>
        <dbReference type="PROSITE" id="PS50887"/>
    </source>
</evidence>
<dbReference type="NCBIfam" id="TIGR00254">
    <property type="entry name" value="GGDEF"/>
    <property type="match status" value="1"/>
</dbReference>
<dbReference type="Proteomes" id="UP000694001">
    <property type="component" value="Chromosome"/>
</dbReference>
<accession>A0A975YJ80</accession>
<organism evidence="3 4">
    <name type="scientific">Elioraea tepida</name>
    <dbReference type="NCBI Taxonomy" id="2843330"/>
    <lineage>
        <taxon>Bacteria</taxon>
        <taxon>Pseudomonadati</taxon>
        <taxon>Pseudomonadota</taxon>
        <taxon>Alphaproteobacteria</taxon>
        <taxon>Acetobacterales</taxon>
        <taxon>Elioraeaceae</taxon>
        <taxon>Elioraea</taxon>
    </lineage>
</organism>
<proteinExistence type="predicted"/>
<dbReference type="FunFam" id="3.30.70.270:FF:000001">
    <property type="entry name" value="Diguanylate cyclase domain protein"/>
    <property type="match status" value="1"/>
</dbReference>
<dbReference type="InterPro" id="IPR000014">
    <property type="entry name" value="PAS"/>
</dbReference>
<evidence type="ECO:0000313" key="4">
    <source>
        <dbReference type="Proteomes" id="UP000694001"/>
    </source>
</evidence>
<dbReference type="PANTHER" id="PTHR46663">
    <property type="entry name" value="DIGUANYLATE CYCLASE DGCT-RELATED"/>
    <property type="match status" value="1"/>
</dbReference>
<dbReference type="AlphaFoldDB" id="A0A975YJ80"/>
<dbReference type="EMBL" id="CP076448">
    <property type="protein sequence ID" value="QXM24369.1"/>
    <property type="molecule type" value="Genomic_DNA"/>
</dbReference>
<name>A0A975YJ80_9PROT</name>
<dbReference type="GO" id="GO:0003824">
    <property type="term" value="F:catalytic activity"/>
    <property type="evidence" value="ECO:0007669"/>
    <property type="project" value="UniProtKB-ARBA"/>
</dbReference>
<dbReference type="PROSITE" id="PS50887">
    <property type="entry name" value="GGDEF"/>
    <property type="match status" value="1"/>
</dbReference>
<protein>
    <submittedName>
        <fullName evidence="3">Sensor domain-containing diguanylate cyclase</fullName>
    </submittedName>
</protein>
<feature type="domain" description="GGDEF" evidence="2">
    <location>
        <begin position="320"/>
        <end position="455"/>
    </location>
</feature>